<dbReference type="PANTHER" id="PTHR23407">
    <property type="entry name" value="ATPASE INHIBITOR/5-FORMYLTETRAHYDROFOLATE CYCLO-LIGASE"/>
    <property type="match status" value="1"/>
</dbReference>
<keyword evidence="3 4" id="KW-0067">ATP-binding</keyword>
<dbReference type="InterPro" id="IPR002698">
    <property type="entry name" value="FTHF_cligase"/>
</dbReference>
<accession>A0A9Q4C931</accession>
<sequence>MDSQPSPPESPLCGPRERKKGLRGEVLEARAALPSAQRHARDQALVTEVLRLVDSRGPRAVAAYSPVQGEPGGGYLVRSLLSVVPEVWLPVSGADGRLRWASCTSTGELRRGRFGIDEPTGPGTDSLPGDVELLLCPALACSLDGVRLGRGAGYFDRTLASVNRDRCGIVALVYASELLPELPAENHDEPVDGVLTQEGFHVCLPDSGVPGT</sequence>
<dbReference type="NCBIfam" id="TIGR02727">
    <property type="entry name" value="MTHFS_bact"/>
    <property type="match status" value="1"/>
</dbReference>
<comment type="catalytic activity">
    <reaction evidence="5">
        <text>(6S)-5-formyl-5,6,7,8-tetrahydrofolate + ATP = (6R)-5,10-methenyltetrahydrofolate + ADP + phosphate</text>
        <dbReference type="Rhea" id="RHEA:10488"/>
        <dbReference type="ChEBI" id="CHEBI:30616"/>
        <dbReference type="ChEBI" id="CHEBI:43474"/>
        <dbReference type="ChEBI" id="CHEBI:57455"/>
        <dbReference type="ChEBI" id="CHEBI:57457"/>
        <dbReference type="ChEBI" id="CHEBI:456216"/>
        <dbReference type="EC" id="6.3.3.2"/>
    </reaction>
</comment>
<dbReference type="GO" id="GO:0009396">
    <property type="term" value="P:folic acid-containing compound biosynthetic process"/>
    <property type="evidence" value="ECO:0007669"/>
    <property type="project" value="TreeGrafter"/>
</dbReference>
<dbReference type="AlphaFoldDB" id="A0A9Q4C931"/>
<comment type="similarity">
    <text evidence="1 5">Belongs to the 5-formyltetrahydrofolate cyclo-ligase family.</text>
</comment>
<organism evidence="8 9">
    <name type="scientific">Corynebacterium pygosceleis</name>
    <dbReference type="NCBI Taxonomy" id="2800406"/>
    <lineage>
        <taxon>Bacteria</taxon>
        <taxon>Bacillati</taxon>
        <taxon>Actinomycetota</taxon>
        <taxon>Actinomycetes</taxon>
        <taxon>Mycobacteriales</taxon>
        <taxon>Corynebacteriaceae</taxon>
        <taxon>Corynebacterium</taxon>
    </lineage>
</organism>
<protein>
    <recommendedName>
        <fullName evidence="5">5-formyltetrahydrofolate cyclo-ligase</fullName>
        <ecNumber evidence="5">6.3.3.2</ecNumber>
    </recommendedName>
</protein>
<evidence type="ECO:0000313" key="10">
    <source>
        <dbReference type="Proteomes" id="UP001081709"/>
    </source>
</evidence>
<dbReference type="InterPro" id="IPR024185">
    <property type="entry name" value="FTHF_cligase-like_sf"/>
</dbReference>
<evidence type="ECO:0000313" key="8">
    <source>
        <dbReference type="EMBL" id="MCX7468837.1"/>
    </source>
</evidence>
<evidence type="ECO:0000256" key="4">
    <source>
        <dbReference type="PIRSR" id="PIRSR006806-1"/>
    </source>
</evidence>
<keyword evidence="8" id="KW-0436">Ligase</keyword>
<evidence type="ECO:0000256" key="1">
    <source>
        <dbReference type="ARBA" id="ARBA00010638"/>
    </source>
</evidence>
<dbReference type="GO" id="GO:0035999">
    <property type="term" value="P:tetrahydrofolate interconversion"/>
    <property type="evidence" value="ECO:0007669"/>
    <property type="project" value="TreeGrafter"/>
</dbReference>
<keyword evidence="5" id="KW-0460">Magnesium</keyword>
<evidence type="ECO:0000256" key="6">
    <source>
        <dbReference type="SAM" id="MobiDB-lite"/>
    </source>
</evidence>
<dbReference type="Gene3D" id="3.40.50.10420">
    <property type="entry name" value="NagB/RpiA/CoA transferase-like"/>
    <property type="match status" value="1"/>
</dbReference>
<dbReference type="GO" id="GO:0005524">
    <property type="term" value="F:ATP binding"/>
    <property type="evidence" value="ECO:0007669"/>
    <property type="project" value="UniProtKB-KW"/>
</dbReference>
<gene>
    <name evidence="7" type="ORF">OS125_03560</name>
    <name evidence="8" type="ORF">OS129_08120</name>
</gene>
<evidence type="ECO:0000256" key="5">
    <source>
        <dbReference type="RuleBase" id="RU361279"/>
    </source>
</evidence>
<keyword evidence="10" id="KW-1185">Reference proteome</keyword>
<evidence type="ECO:0000313" key="7">
    <source>
        <dbReference type="EMBL" id="MCX7444324.1"/>
    </source>
</evidence>
<evidence type="ECO:0000256" key="3">
    <source>
        <dbReference type="ARBA" id="ARBA00022840"/>
    </source>
</evidence>
<comment type="caution">
    <text evidence="8">The sequence shown here is derived from an EMBL/GenBank/DDBJ whole genome shotgun (WGS) entry which is preliminary data.</text>
</comment>
<dbReference type="RefSeq" id="WP_248168291.1">
    <property type="nucleotide sequence ID" value="NZ_JALNJA010000003.1"/>
</dbReference>
<dbReference type="PIRSF" id="PIRSF006806">
    <property type="entry name" value="FTHF_cligase"/>
    <property type="match status" value="1"/>
</dbReference>
<dbReference type="PANTHER" id="PTHR23407:SF1">
    <property type="entry name" value="5-FORMYLTETRAHYDROFOLATE CYCLO-LIGASE"/>
    <property type="match status" value="1"/>
</dbReference>
<reference evidence="8" key="1">
    <citation type="submission" date="2022-11" db="EMBL/GenBank/DDBJ databases">
        <title>Corynebacterium sp. isolated from Penguins.</title>
        <authorList>
            <person name="Sedlar K."/>
            <person name="Svec P."/>
        </authorList>
    </citation>
    <scope>NUCLEOTIDE SEQUENCE</scope>
    <source>
        <strain evidence="7">P7003</strain>
        <strain evidence="8">P7374</strain>
    </source>
</reference>
<dbReference type="Proteomes" id="UP001081709">
    <property type="component" value="Unassembled WGS sequence"/>
</dbReference>
<comment type="cofactor">
    <cofactor evidence="5">
        <name>Mg(2+)</name>
        <dbReference type="ChEBI" id="CHEBI:18420"/>
    </cofactor>
</comment>
<dbReference type="SUPFAM" id="SSF100950">
    <property type="entry name" value="NagB/RpiA/CoA transferase-like"/>
    <property type="match status" value="1"/>
</dbReference>
<dbReference type="EMBL" id="JAPMKV010000002">
    <property type="protein sequence ID" value="MCX7444324.1"/>
    <property type="molecule type" value="Genomic_DNA"/>
</dbReference>
<keyword evidence="5" id="KW-0479">Metal-binding</keyword>
<evidence type="ECO:0000313" key="9">
    <source>
        <dbReference type="Proteomes" id="UP001071478"/>
    </source>
</evidence>
<feature type="compositionally biased region" description="Pro residues" evidence="6">
    <location>
        <begin position="1"/>
        <end position="10"/>
    </location>
</feature>
<dbReference type="InterPro" id="IPR037171">
    <property type="entry name" value="NagB/RpiA_transferase-like"/>
</dbReference>
<feature type="binding site" evidence="4">
    <location>
        <begin position="19"/>
        <end position="23"/>
    </location>
    <ligand>
        <name>ATP</name>
        <dbReference type="ChEBI" id="CHEBI:30616"/>
    </ligand>
</feature>
<dbReference type="GO" id="GO:0046872">
    <property type="term" value="F:metal ion binding"/>
    <property type="evidence" value="ECO:0007669"/>
    <property type="project" value="UniProtKB-KW"/>
</dbReference>
<feature type="region of interest" description="Disordered" evidence="6">
    <location>
        <begin position="1"/>
        <end position="21"/>
    </location>
</feature>
<dbReference type="EC" id="6.3.3.2" evidence="5"/>
<dbReference type="Pfam" id="PF01812">
    <property type="entry name" value="5-FTHF_cyc-lig"/>
    <property type="match status" value="1"/>
</dbReference>
<name>A0A9Q4C931_9CORY</name>
<keyword evidence="2 4" id="KW-0547">Nucleotide-binding</keyword>
<proteinExistence type="inferred from homology"/>
<feature type="binding site" evidence="4">
    <location>
        <position position="70"/>
    </location>
    <ligand>
        <name>substrate</name>
    </ligand>
</feature>
<dbReference type="EMBL" id="JAPMKU010000003">
    <property type="protein sequence ID" value="MCX7468837.1"/>
    <property type="molecule type" value="Genomic_DNA"/>
</dbReference>
<dbReference type="Proteomes" id="UP001071478">
    <property type="component" value="Unassembled WGS sequence"/>
</dbReference>
<dbReference type="GO" id="GO:0030272">
    <property type="term" value="F:5-formyltetrahydrofolate cyclo-ligase activity"/>
    <property type="evidence" value="ECO:0007669"/>
    <property type="project" value="UniProtKB-EC"/>
</dbReference>
<evidence type="ECO:0000256" key="2">
    <source>
        <dbReference type="ARBA" id="ARBA00022741"/>
    </source>
</evidence>